<dbReference type="InterPro" id="IPR051548">
    <property type="entry name" value="Grx-like_ET"/>
</dbReference>
<name>A0A2M7B8V6_9BACT</name>
<sequence length="78" mass="8834">MIKDVKIYTTSSCGYCKMVKDFLKKNNIEYTEFNVGMDAVKRNEILEKTGQMGVPVIDINGEIVIGFDKERLSKILGI</sequence>
<evidence type="ECO:0000313" key="2">
    <source>
        <dbReference type="EMBL" id="PIU99531.1"/>
    </source>
</evidence>
<feature type="domain" description="Glutaredoxin" evidence="1">
    <location>
        <begin position="5"/>
        <end position="64"/>
    </location>
</feature>
<dbReference type="PROSITE" id="PS51354">
    <property type="entry name" value="GLUTAREDOXIN_2"/>
    <property type="match status" value="1"/>
</dbReference>
<dbReference type="GO" id="GO:0045454">
    <property type="term" value="P:cell redox homeostasis"/>
    <property type="evidence" value="ECO:0007669"/>
    <property type="project" value="TreeGrafter"/>
</dbReference>
<dbReference type="NCBIfam" id="TIGR02196">
    <property type="entry name" value="GlrX_YruB"/>
    <property type="match status" value="1"/>
</dbReference>
<dbReference type="CDD" id="cd02976">
    <property type="entry name" value="NrdH"/>
    <property type="match status" value="1"/>
</dbReference>
<organism evidence="2 3">
    <name type="scientific">Candidatus Tagabacteria bacterium CG03_land_8_20_14_0_80_41_22</name>
    <dbReference type="NCBI Taxonomy" id="1975020"/>
    <lineage>
        <taxon>Bacteria</taxon>
        <taxon>Candidatus Tagaibacteriota</taxon>
    </lineage>
</organism>
<dbReference type="InterPro" id="IPR036249">
    <property type="entry name" value="Thioredoxin-like_sf"/>
</dbReference>
<proteinExistence type="predicted"/>
<dbReference type="SUPFAM" id="SSF52833">
    <property type="entry name" value="Thioredoxin-like"/>
    <property type="match status" value="1"/>
</dbReference>
<dbReference type="AlphaFoldDB" id="A0A2M7B8V6"/>
<accession>A0A2M7B8V6</accession>
<dbReference type="PANTHER" id="PTHR34386">
    <property type="entry name" value="GLUTAREDOXIN"/>
    <property type="match status" value="1"/>
</dbReference>
<evidence type="ECO:0000313" key="3">
    <source>
        <dbReference type="Proteomes" id="UP000228561"/>
    </source>
</evidence>
<dbReference type="PANTHER" id="PTHR34386:SF1">
    <property type="entry name" value="GLUTAREDOXIN-LIKE PROTEIN NRDH"/>
    <property type="match status" value="1"/>
</dbReference>
<dbReference type="Gene3D" id="3.40.30.10">
    <property type="entry name" value="Glutaredoxin"/>
    <property type="match status" value="1"/>
</dbReference>
<dbReference type="Pfam" id="PF00462">
    <property type="entry name" value="Glutaredoxin"/>
    <property type="match status" value="1"/>
</dbReference>
<protein>
    <submittedName>
        <fullName evidence="2">NrdH-redoxin</fullName>
    </submittedName>
</protein>
<comment type="caution">
    <text evidence="2">The sequence shown here is derived from an EMBL/GenBank/DDBJ whole genome shotgun (WGS) entry which is preliminary data.</text>
</comment>
<dbReference type="InterPro" id="IPR002109">
    <property type="entry name" value="Glutaredoxin"/>
</dbReference>
<evidence type="ECO:0000259" key="1">
    <source>
        <dbReference type="Pfam" id="PF00462"/>
    </source>
</evidence>
<reference evidence="3" key="1">
    <citation type="submission" date="2017-09" db="EMBL/GenBank/DDBJ databases">
        <title>Depth-based differentiation of microbial function through sediment-hosted aquifers and enrichment of novel symbionts in the deep terrestrial subsurface.</title>
        <authorList>
            <person name="Probst A.J."/>
            <person name="Ladd B."/>
            <person name="Jarett J.K."/>
            <person name="Geller-Mcgrath D.E."/>
            <person name="Sieber C.M.K."/>
            <person name="Emerson J.B."/>
            <person name="Anantharaman K."/>
            <person name="Thomas B.C."/>
            <person name="Malmstrom R."/>
            <person name="Stieglmeier M."/>
            <person name="Klingl A."/>
            <person name="Woyke T."/>
            <person name="Ryan C.M."/>
            <person name="Banfield J.F."/>
        </authorList>
    </citation>
    <scope>NUCLEOTIDE SEQUENCE [LARGE SCALE GENOMIC DNA]</scope>
</reference>
<dbReference type="EMBL" id="PEVG01000022">
    <property type="protein sequence ID" value="PIU99531.1"/>
    <property type="molecule type" value="Genomic_DNA"/>
</dbReference>
<dbReference type="Proteomes" id="UP000228561">
    <property type="component" value="Unassembled WGS sequence"/>
</dbReference>
<gene>
    <name evidence="2" type="ORF">COS58_01885</name>
</gene>
<dbReference type="InterPro" id="IPR011911">
    <property type="entry name" value="GlrX_YruB"/>
</dbReference>
<dbReference type="GO" id="GO:0009055">
    <property type="term" value="F:electron transfer activity"/>
    <property type="evidence" value="ECO:0007669"/>
    <property type="project" value="TreeGrafter"/>
</dbReference>